<dbReference type="EMBL" id="WJQU01000002">
    <property type="protein sequence ID" value="KAJ6640843.1"/>
    <property type="molecule type" value="Genomic_DNA"/>
</dbReference>
<evidence type="ECO:0000313" key="2">
    <source>
        <dbReference type="Proteomes" id="UP001151699"/>
    </source>
</evidence>
<gene>
    <name evidence="1" type="ORF">Bhyg_05776</name>
</gene>
<protein>
    <submittedName>
        <fullName evidence="1">Uncharacterized protein</fullName>
    </submittedName>
</protein>
<dbReference type="OrthoDB" id="10028183at2759"/>
<sequence length="142" mass="16422">MATAVYGGSPRHHNRIMVSGSVESKPFYVKSETVLDRQQQLNYRSDCAIVMNTNAVNSTSILKIKKPIHSTKNVHFAIFFKIKNGYKSTKLECLIDSFNFFFRTNSLTFNILNSSRESERVIFFLYTSKWFFSFGIILIELL</sequence>
<proteinExistence type="predicted"/>
<dbReference type="Proteomes" id="UP001151699">
    <property type="component" value="Chromosome B"/>
</dbReference>
<evidence type="ECO:0000313" key="1">
    <source>
        <dbReference type="EMBL" id="KAJ6640843.1"/>
    </source>
</evidence>
<organism evidence="1 2">
    <name type="scientific">Pseudolycoriella hygida</name>
    <dbReference type="NCBI Taxonomy" id="35572"/>
    <lineage>
        <taxon>Eukaryota</taxon>
        <taxon>Metazoa</taxon>
        <taxon>Ecdysozoa</taxon>
        <taxon>Arthropoda</taxon>
        <taxon>Hexapoda</taxon>
        <taxon>Insecta</taxon>
        <taxon>Pterygota</taxon>
        <taxon>Neoptera</taxon>
        <taxon>Endopterygota</taxon>
        <taxon>Diptera</taxon>
        <taxon>Nematocera</taxon>
        <taxon>Sciaroidea</taxon>
        <taxon>Sciaridae</taxon>
        <taxon>Pseudolycoriella</taxon>
    </lineage>
</organism>
<comment type="caution">
    <text evidence="1">The sequence shown here is derived from an EMBL/GenBank/DDBJ whole genome shotgun (WGS) entry which is preliminary data.</text>
</comment>
<reference evidence="1" key="1">
    <citation type="submission" date="2022-07" db="EMBL/GenBank/DDBJ databases">
        <authorList>
            <person name="Trinca V."/>
            <person name="Uliana J.V.C."/>
            <person name="Torres T.T."/>
            <person name="Ward R.J."/>
            <person name="Monesi N."/>
        </authorList>
    </citation>
    <scope>NUCLEOTIDE SEQUENCE</scope>
    <source>
        <strain evidence="1">HSMRA1968</strain>
        <tissue evidence="1">Whole embryos</tissue>
    </source>
</reference>
<accession>A0A9Q0S1T6</accession>
<feature type="non-terminal residue" evidence="1">
    <location>
        <position position="1"/>
    </location>
</feature>
<dbReference type="AlphaFoldDB" id="A0A9Q0S1T6"/>
<keyword evidence="2" id="KW-1185">Reference proteome</keyword>
<name>A0A9Q0S1T6_9DIPT</name>